<dbReference type="AlphaFoldDB" id="A0A8B6X8Z9"/>
<sequence length="368" mass="38019">MRRIVRPTLIAVALAGLLAGCGGSSADKAPTQTAARVNDSEISVHQINDVLAAQAGRIPPDQTGVAARRVLDGLVTQELLVQRARKAKLDDDPRVLRAVEAAKRQILASAYLEQRRALEHKPDDAEVSAFYDKNPAVFRDRRIYALDEFTIEPAPGLGEALDAFVARKPAAGAIADWLSARGTPFALRSAKRPAEQLPAAMLNRLKDMPAGESQVFSNPRALVVLRLTGATPAPVSLDLARPAIEQLLLRERVARVEQQEVRALRDGAKIEFMGEFADMGRRPPGVDGAPGAAPGGAATPSLGGASEMPTGFGATPGEAGGAAGGLGAAPGGTGAGMPAAPLAPTGAMPAMPPAPGTMPPAAQPGPRP</sequence>
<feature type="signal peptide" evidence="6">
    <location>
        <begin position="1"/>
        <end position="26"/>
    </location>
</feature>
<dbReference type="InterPro" id="IPR027304">
    <property type="entry name" value="Trigger_fact/SurA_dom_sf"/>
</dbReference>
<evidence type="ECO:0000256" key="1">
    <source>
        <dbReference type="ARBA" id="ARBA00000971"/>
    </source>
</evidence>
<dbReference type="Pfam" id="PF13145">
    <property type="entry name" value="Rotamase_2"/>
    <property type="match status" value="1"/>
</dbReference>
<feature type="compositionally biased region" description="Gly residues" evidence="5">
    <location>
        <begin position="318"/>
        <end position="335"/>
    </location>
</feature>
<evidence type="ECO:0000256" key="2">
    <source>
        <dbReference type="ARBA" id="ARBA00007656"/>
    </source>
</evidence>
<dbReference type="OrthoDB" id="5564407at2"/>
<dbReference type="RefSeq" id="WP_051378064.1">
    <property type="nucleotide sequence ID" value="NZ_AXWS01000007.1"/>
</dbReference>
<dbReference type="PANTHER" id="PTHR47245:SF2">
    <property type="entry name" value="PEPTIDYL-PROLYL CIS-TRANS ISOMERASE HP_0175-RELATED"/>
    <property type="match status" value="1"/>
</dbReference>
<accession>A0A8B6X8Z9</accession>
<evidence type="ECO:0000256" key="5">
    <source>
        <dbReference type="SAM" id="MobiDB-lite"/>
    </source>
</evidence>
<dbReference type="InterPro" id="IPR014274">
    <property type="entry name" value="PPIase_EpsD"/>
</dbReference>
<name>A0A8B6X8Z9_9BURK</name>
<feature type="region of interest" description="Disordered" evidence="5">
    <location>
        <begin position="281"/>
        <end position="368"/>
    </location>
</feature>
<dbReference type="InterPro" id="IPR050245">
    <property type="entry name" value="PrsA_foldase"/>
</dbReference>
<feature type="domain" description="PpiC" evidence="7">
    <location>
        <begin position="122"/>
        <end position="241"/>
    </location>
</feature>
<feature type="compositionally biased region" description="Pro residues" evidence="5">
    <location>
        <begin position="350"/>
        <end position="368"/>
    </location>
</feature>
<feature type="chain" id="PRO_5034933492" description="peptidylprolyl isomerase" evidence="6">
    <location>
        <begin position="27"/>
        <end position="368"/>
    </location>
</feature>
<evidence type="ECO:0000313" key="9">
    <source>
        <dbReference type="RefSeq" id="WP_051378064.1"/>
    </source>
</evidence>
<dbReference type="GO" id="GO:0003755">
    <property type="term" value="F:peptidyl-prolyl cis-trans isomerase activity"/>
    <property type="evidence" value="ECO:0007669"/>
    <property type="project" value="UniProtKB-KW"/>
</dbReference>
<keyword evidence="4" id="KW-0697">Rotamase</keyword>
<organism evidence="8 9">
    <name type="scientific">Derxia gummosa DSM 723</name>
    <dbReference type="NCBI Taxonomy" id="1121388"/>
    <lineage>
        <taxon>Bacteria</taxon>
        <taxon>Pseudomonadati</taxon>
        <taxon>Pseudomonadota</taxon>
        <taxon>Betaproteobacteria</taxon>
        <taxon>Burkholderiales</taxon>
        <taxon>Alcaligenaceae</taxon>
        <taxon>Derxia</taxon>
    </lineage>
</organism>
<dbReference type="Gene3D" id="6.10.140.970">
    <property type="match status" value="1"/>
</dbReference>
<evidence type="ECO:0000313" key="8">
    <source>
        <dbReference type="Proteomes" id="UP000675920"/>
    </source>
</evidence>
<evidence type="ECO:0000259" key="7">
    <source>
        <dbReference type="Pfam" id="PF13145"/>
    </source>
</evidence>
<dbReference type="Proteomes" id="UP000675920">
    <property type="component" value="Unplaced"/>
</dbReference>
<dbReference type="PANTHER" id="PTHR47245">
    <property type="entry name" value="PEPTIDYLPROLYL ISOMERASE"/>
    <property type="match status" value="1"/>
</dbReference>
<comment type="similarity">
    <text evidence="2">Belongs to the PpiC/parvulin rotamase family.</text>
</comment>
<evidence type="ECO:0000256" key="4">
    <source>
        <dbReference type="ARBA" id="ARBA00023110"/>
    </source>
</evidence>
<feature type="compositionally biased region" description="Low complexity" evidence="5">
    <location>
        <begin position="336"/>
        <end position="349"/>
    </location>
</feature>
<keyword evidence="6" id="KW-0732">Signal</keyword>
<dbReference type="NCBIfam" id="TIGR02925">
    <property type="entry name" value="cis_trans_EpsD"/>
    <property type="match status" value="1"/>
</dbReference>
<reference evidence="9" key="1">
    <citation type="submission" date="2025-08" db="UniProtKB">
        <authorList>
            <consortium name="RefSeq"/>
        </authorList>
    </citation>
    <scope>IDENTIFICATION</scope>
</reference>
<proteinExistence type="inferred from homology"/>
<dbReference type="SUPFAM" id="SSF109998">
    <property type="entry name" value="Triger factor/SurA peptide-binding domain-like"/>
    <property type="match status" value="1"/>
</dbReference>
<comment type="catalytic activity">
    <reaction evidence="1">
        <text>[protein]-peptidylproline (omega=180) = [protein]-peptidylproline (omega=0)</text>
        <dbReference type="Rhea" id="RHEA:16237"/>
        <dbReference type="Rhea" id="RHEA-COMP:10747"/>
        <dbReference type="Rhea" id="RHEA-COMP:10748"/>
        <dbReference type="ChEBI" id="CHEBI:83833"/>
        <dbReference type="ChEBI" id="CHEBI:83834"/>
        <dbReference type="EC" id="5.2.1.8"/>
    </reaction>
</comment>
<keyword evidence="9" id="KW-0413">Isomerase</keyword>
<dbReference type="Gene3D" id="1.10.8.1040">
    <property type="match status" value="1"/>
</dbReference>
<protein>
    <recommendedName>
        <fullName evidence="3">peptidylprolyl isomerase</fullName>
        <ecNumber evidence="3">5.2.1.8</ecNumber>
    </recommendedName>
</protein>
<evidence type="ECO:0000256" key="3">
    <source>
        <dbReference type="ARBA" id="ARBA00013194"/>
    </source>
</evidence>
<evidence type="ECO:0000256" key="6">
    <source>
        <dbReference type="SAM" id="SignalP"/>
    </source>
</evidence>
<dbReference type="PROSITE" id="PS51257">
    <property type="entry name" value="PROKAR_LIPOPROTEIN"/>
    <property type="match status" value="1"/>
</dbReference>
<keyword evidence="8" id="KW-1185">Reference proteome</keyword>
<dbReference type="InterPro" id="IPR000297">
    <property type="entry name" value="PPIase_PpiC"/>
</dbReference>
<feature type="compositionally biased region" description="Low complexity" evidence="5">
    <location>
        <begin position="283"/>
        <end position="317"/>
    </location>
</feature>
<dbReference type="EC" id="5.2.1.8" evidence="3"/>